<evidence type="ECO:0000313" key="2">
    <source>
        <dbReference type="Proteomes" id="UP000202583"/>
    </source>
</evidence>
<dbReference type="InterPro" id="IPR013320">
    <property type="entry name" value="ConA-like_dom_sf"/>
</dbReference>
<dbReference type="Gene3D" id="2.60.120.200">
    <property type="match status" value="1"/>
</dbReference>
<sequence>MTFTGDFWMEAWGYCLGQGNTVYTGGFNSLLSYGSYSATGGVWRWHLDNLKLALRTPSGTTDTAFITGSIAVTNNSWNHFAMGRSGSTLYLFVNGAVAGQTTYTSAVGFGSALNIAGYNDARLSGGSTYAGFNGYLDRLRIYKTCQYTSAFTPTTGSYPN</sequence>
<dbReference type="GeneID" id="26634550"/>
<dbReference type="OrthoDB" id="16542at10239"/>
<proteinExistence type="predicted"/>
<dbReference type="KEGG" id="vg:26634550"/>
<keyword evidence="2" id="KW-1185">Reference proteome</keyword>
<reference evidence="1 2" key="1">
    <citation type="submission" date="2015-07" db="EMBL/GenBank/DDBJ databases">
        <title>Two Asian jumbo phage RSL2 and RSF1 infecting the phytopathogen Ralstonia solanacearum share common features related to the phi-KZ-like phages.</title>
        <authorList>
            <person name="Kawasaki T."/>
            <person name="Fujie M."/>
            <person name="Chatchawankanphanich O."/>
            <person name="Ogata H."/>
            <person name="Yamada T."/>
        </authorList>
    </citation>
    <scope>NUCLEOTIDE SEQUENCE [LARGE SCALE GENOMIC DNA]</scope>
    <source>
        <strain evidence="1 2">RSF1</strain>
    </source>
</reference>
<dbReference type="EMBL" id="AP014927">
    <property type="protein sequence ID" value="BAS04881.2"/>
    <property type="molecule type" value="Genomic_DNA"/>
</dbReference>
<organism evidence="1 2">
    <name type="scientific">Ralstonia phage RSF1</name>
    <dbReference type="NCBI Taxonomy" id="1689679"/>
    <lineage>
        <taxon>Viruses</taxon>
        <taxon>Duplodnaviria</taxon>
        <taxon>Heunggongvirae</taxon>
        <taxon>Uroviricota</taxon>
        <taxon>Caudoviricetes</taxon>
        <taxon>Chimalliviridae</taxon>
        <taxon>Chiangmaivirus</taxon>
        <taxon>Chiangmaivirus RSF1</taxon>
    </lineage>
</organism>
<evidence type="ECO:0000313" key="1">
    <source>
        <dbReference type="EMBL" id="BAS04881.2"/>
    </source>
</evidence>
<accession>A0A0K2QRC0</accession>
<protein>
    <submittedName>
        <fullName evidence="1">Putative concanavalin A-like protein</fullName>
    </submittedName>
</protein>
<name>A0A0K2QRC0_9CAUD</name>
<dbReference type="SUPFAM" id="SSF49899">
    <property type="entry name" value="Concanavalin A-like lectins/glucanases"/>
    <property type="match status" value="1"/>
</dbReference>
<dbReference type="RefSeq" id="YP_009207893.2">
    <property type="nucleotide sequence ID" value="NC_028899.1"/>
</dbReference>
<dbReference type="Proteomes" id="UP000202583">
    <property type="component" value="Segment"/>
</dbReference>
<dbReference type="Pfam" id="PF13385">
    <property type="entry name" value="Laminin_G_3"/>
    <property type="match status" value="1"/>
</dbReference>